<protein>
    <submittedName>
        <fullName evidence="3">Putative nuclease HARBI1</fullName>
    </submittedName>
</protein>
<comment type="caution">
    <text evidence="3">The sequence shown here is derived from an EMBL/GenBank/DDBJ whole genome shotgun (WGS) entry which is preliminary data.</text>
</comment>
<feature type="transmembrane region" description="Helical" evidence="1">
    <location>
        <begin position="29"/>
        <end position="53"/>
    </location>
</feature>
<dbReference type="AlphaFoldDB" id="A0A6G0VZ83"/>
<dbReference type="Proteomes" id="UP000478052">
    <property type="component" value="Unassembled WGS sequence"/>
</dbReference>
<evidence type="ECO:0000313" key="4">
    <source>
        <dbReference type="Proteomes" id="UP000478052"/>
    </source>
</evidence>
<keyword evidence="1" id="KW-0472">Membrane</keyword>
<feature type="signal peptide" evidence="2">
    <location>
        <begin position="1"/>
        <end position="19"/>
    </location>
</feature>
<gene>
    <name evidence="3" type="ORF">FWK35_00026805</name>
</gene>
<feature type="non-terminal residue" evidence="3">
    <location>
        <position position="119"/>
    </location>
</feature>
<dbReference type="OrthoDB" id="6597260at2759"/>
<keyword evidence="2" id="KW-0732">Signal</keyword>
<name>A0A6G0VZ83_APHCR</name>
<evidence type="ECO:0000313" key="3">
    <source>
        <dbReference type="EMBL" id="KAF0713444.1"/>
    </source>
</evidence>
<evidence type="ECO:0000256" key="1">
    <source>
        <dbReference type="SAM" id="Phobius"/>
    </source>
</evidence>
<feature type="chain" id="PRO_5026159629" evidence="2">
    <location>
        <begin position="20"/>
        <end position="119"/>
    </location>
</feature>
<keyword evidence="4" id="KW-1185">Reference proteome</keyword>
<organism evidence="3 4">
    <name type="scientific">Aphis craccivora</name>
    <name type="common">Cowpea aphid</name>
    <dbReference type="NCBI Taxonomy" id="307492"/>
    <lineage>
        <taxon>Eukaryota</taxon>
        <taxon>Metazoa</taxon>
        <taxon>Ecdysozoa</taxon>
        <taxon>Arthropoda</taxon>
        <taxon>Hexapoda</taxon>
        <taxon>Insecta</taxon>
        <taxon>Pterygota</taxon>
        <taxon>Neoptera</taxon>
        <taxon>Paraneoptera</taxon>
        <taxon>Hemiptera</taxon>
        <taxon>Sternorrhyncha</taxon>
        <taxon>Aphidomorpha</taxon>
        <taxon>Aphidoidea</taxon>
        <taxon>Aphididae</taxon>
        <taxon>Aphidini</taxon>
        <taxon>Aphis</taxon>
        <taxon>Aphis</taxon>
    </lineage>
</organism>
<sequence length="119" mass="13763">MSFKLLVSIFSNFLKCCIAKQKLSGIEMLAIIYSLTMFRLFVTSVAIIDYKYISMNRGVLRHRKNGGGRSGELKSKEYLYSSFLRPVLTYGCETWSVTKGDEEKLNIFERKVLRRIYGP</sequence>
<evidence type="ECO:0000256" key="2">
    <source>
        <dbReference type="SAM" id="SignalP"/>
    </source>
</evidence>
<proteinExistence type="predicted"/>
<reference evidence="3 4" key="1">
    <citation type="submission" date="2019-08" db="EMBL/GenBank/DDBJ databases">
        <title>Whole genome of Aphis craccivora.</title>
        <authorList>
            <person name="Voronova N.V."/>
            <person name="Shulinski R.S."/>
            <person name="Bandarenka Y.V."/>
            <person name="Zhorov D.G."/>
            <person name="Warner D."/>
        </authorList>
    </citation>
    <scope>NUCLEOTIDE SEQUENCE [LARGE SCALE GENOMIC DNA]</scope>
    <source>
        <strain evidence="3">180601</strain>
        <tissue evidence="3">Whole Body</tissue>
    </source>
</reference>
<keyword evidence="1" id="KW-0812">Transmembrane</keyword>
<keyword evidence="1" id="KW-1133">Transmembrane helix</keyword>
<dbReference type="EMBL" id="VUJU01010682">
    <property type="protein sequence ID" value="KAF0713444.1"/>
    <property type="molecule type" value="Genomic_DNA"/>
</dbReference>
<accession>A0A6G0VZ83</accession>